<reference evidence="1 2" key="1">
    <citation type="submission" date="2019-04" db="EMBL/GenBank/DDBJ databases">
        <title>Sulfurimonas crateris sp. nov. a facultative anaerobic sulfur-oxidizing chemolithautotrophic bacterium isolated from a terrestrial mud vulcano.</title>
        <authorList>
            <person name="Ratnikova N.M."/>
            <person name="Slobodkin A.I."/>
            <person name="Merkel A.Y."/>
            <person name="Novikov A."/>
            <person name="Bonch-Osmolovskaya E.A."/>
            <person name="Slobodkina G.B."/>
        </authorList>
    </citation>
    <scope>NUCLEOTIDE SEQUENCE [LARGE SCALE GENOMIC DNA]</scope>
    <source>
        <strain evidence="1 2">SN118</strain>
    </source>
</reference>
<gene>
    <name evidence="1" type="ORF">FCU45_04560</name>
</gene>
<organism evidence="1 2">
    <name type="scientific">Sulfurimonas crateris</name>
    <dbReference type="NCBI Taxonomy" id="2574727"/>
    <lineage>
        <taxon>Bacteria</taxon>
        <taxon>Pseudomonadati</taxon>
        <taxon>Campylobacterota</taxon>
        <taxon>Epsilonproteobacteria</taxon>
        <taxon>Campylobacterales</taxon>
        <taxon>Sulfurimonadaceae</taxon>
        <taxon>Sulfurimonas</taxon>
    </lineage>
</organism>
<protein>
    <recommendedName>
        <fullName evidence="3">DUF3820 family protein</fullName>
    </recommendedName>
</protein>
<dbReference type="Proteomes" id="UP000309561">
    <property type="component" value="Unassembled WGS sequence"/>
</dbReference>
<evidence type="ECO:0000313" key="2">
    <source>
        <dbReference type="Proteomes" id="UP000309561"/>
    </source>
</evidence>
<dbReference type="InterPro" id="IPR024530">
    <property type="entry name" value="QSregVF_b"/>
</dbReference>
<sequence length="131" mass="15525">MSTKPHFIFTKLHNSFSVYVKNLEQLSVGQIRHIEAFALQRKGIFDFNTYTFVIQKRLEFEEFVLLLQKSDLDALCEENFLKTQQTQRVEFGKYKGLAYSDLPDSYLLWLKSNYSGKNREIIDAELKFRNL</sequence>
<name>A0A4U2Z6N9_9BACT</name>
<dbReference type="Pfam" id="PF12843">
    <property type="entry name" value="QSregVF_b"/>
    <property type="match status" value="1"/>
</dbReference>
<dbReference type="RefSeq" id="WP_137012742.1">
    <property type="nucleotide sequence ID" value="NZ_SZPX01000003.1"/>
</dbReference>
<keyword evidence="2" id="KW-1185">Reference proteome</keyword>
<evidence type="ECO:0000313" key="1">
    <source>
        <dbReference type="EMBL" id="TKI69887.1"/>
    </source>
</evidence>
<comment type="caution">
    <text evidence="1">The sequence shown here is derived from an EMBL/GenBank/DDBJ whole genome shotgun (WGS) entry which is preliminary data.</text>
</comment>
<dbReference type="OrthoDB" id="9807855at2"/>
<evidence type="ECO:0008006" key="3">
    <source>
        <dbReference type="Google" id="ProtNLM"/>
    </source>
</evidence>
<dbReference type="EMBL" id="SZPX01000003">
    <property type="protein sequence ID" value="TKI69887.1"/>
    <property type="molecule type" value="Genomic_DNA"/>
</dbReference>
<proteinExistence type="predicted"/>
<dbReference type="AlphaFoldDB" id="A0A4U2Z6N9"/>
<accession>A0A4U2Z6N9</accession>